<proteinExistence type="predicted"/>
<evidence type="ECO:0000313" key="2">
    <source>
        <dbReference type="Proteomes" id="UP000000593"/>
    </source>
</evidence>
<reference evidence="2" key="1">
    <citation type="journal article" date="2005" name="Science">
        <title>Life at depth: Photobacterium profundum genome sequence and expression analysis.</title>
        <authorList>
            <person name="Vezzi A."/>
            <person name="Campanaro S."/>
            <person name="D'Angelo M."/>
            <person name="Simonato F."/>
            <person name="Vitulo N."/>
            <person name="Lauro F.M."/>
            <person name="Cestaro A."/>
            <person name="Malacrida G."/>
            <person name="Simionati B."/>
            <person name="Cannata N."/>
            <person name="Romualdi C."/>
            <person name="Bartlett D.H."/>
            <person name="Valle G."/>
        </authorList>
    </citation>
    <scope>NUCLEOTIDE SEQUENCE [LARGE SCALE GENOMIC DNA]</scope>
    <source>
        <strain evidence="2">ATCC BAA-1253 / SS9</strain>
    </source>
</reference>
<dbReference type="RefSeq" id="WP_011217440.1">
    <property type="nucleotide sequence ID" value="NC_006370.1"/>
</dbReference>
<protein>
    <recommendedName>
        <fullName evidence="3">Type VI secretion system baseplate subunit TssF</fullName>
    </recommendedName>
</protein>
<organism evidence="1 2">
    <name type="scientific">Photobacterium profundum (strain SS9)</name>
    <dbReference type="NCBI Taxonomy" id="298386"/>
    <lineage>
        <taxon>Bacteria</taxon>
        <taxon>Pseudomonadati</taxon>
        <taxon>Pseudomonadota</taxon>
        <taxon>Gammaproteobacteria</taxon>
        <taxon>Vibrionales</taxon>
        <taxon>Vibrionaceae</taxon>
        <taxon>Photobacterium</taxon>
    </lineage>
</organism>
<dbReference type="Proteomes" id="UP000000593">
    <property type="component" value="Chromosome 1"/>
</dbReference>
<dbReference type="AlphaFoldDB" id="Q6LUD3"/>
<dbReference type="STRING" id="298386.PBPRA0671"/>
<dbReference type="PANTHER" id="PTHR35370:SF1">
    <property type="entry name" value="TYPE VI SECRETION SYSTEM COMPONENT TSSF1"/>
    <property type="match status" value="1"/>
</dbReference>
<keyword evidence="2" id="KW-1185">Reference proteome</keyword>
<evidence type="ECO:0000313" key="1">
    <source>
        <dbReference type="EMBL" id="CAG19092.1"/>
    </source>
</evidence>
<dbReference type="Pfam" id="PF05947">
    <property type="entry name" value="T6SS_TssF"/>
    <property type="match status" value="1"/>
</dbReference>
<gene>
    <name evidence="1" type="primary">VVA0982</name>
    <name evidence="1" type="ordered locus">PBPRA0671</name>
</gene>
<dbReference type="PANTHER" id="PTHR35370">
    <property type="entry name" value="CYTOPLASMIC PROTEIN-RELATED-RELATED"/>
    <property type="match status" value="1"/>
</dbReference>
<sequence>MSDDLLKYYNRELAYMRRIGAEYAEKHPKIAGRLRLSEDQVEDPHASRLIEAFSLLTAQIRRNLDDNYPQLTEALIGQLYPDYHATLPPMSVIKLSAKDNINVGFTIDKSESVELVANHFKRCQFQTCYQTLLWPFDVSAATFENAPFHAPEAKFPKTACSVLKLTVTGADEQHVLSGFDFNSIRFYLNGLPHISYQLYQFLLRSAVGIAIVPKGNEQAIKYLSAKHLQATGFDDDQAVIPYSKQSFSGYRLLVEYFLLPEKFLFIELNQLDSSWFGDSDQADIYIYFDEPSDVMPKQLTKDNILLGCTPIINLFEKQVEPIALDNVAYEYPITPSYNQSEANEVISIERVKAYNWNNTELDVMPFYGGEHPIYPAGSELFWSIRREDVNWAGGFDEPGRETYISIVDRNTKGFEPSNNDRWSLKIETLCSNRNLASRLPFGGGQPKVFLAKHGDAFEGVRCLFAPTEPVRPRLHDSTRWQLSKLITLNTFTSGDSLSTLKETLRLYDFKASPQTKVLIDAIVGLKISPATARVNQKGRVGFCHGSDIDLTFTASDVQEPTIFLFSHVIAHFFAQYAAVNSFTRLRVWLKGQEQPFYEWPAAAGGQVLL</sequence>
<dbReference type="EMBL" id="CR378665">
    <property type="protein sequence ID" value="CAG19092.1"/>
    <property type="molecule type" value="Genomic_DNA"/>
</dbReference>
<name>Q6LUD3_PHOPR</name>
<dbReference type="NCBIfam" id="TIGR03359">
    <property type="entry name" value="VI_chp_6"/>
    <property type="match status" value="1"/>
</dbReference>
<dbReference type="eggNOG" id="COG3519">
    <property type="taxonomic scope" value="Bacteria"/>
</dbReference>
<dbReference type="KEGG" id="ppr:PBPRA0671"/>
<dbReference type="InterPro" id="IPR010272">
    <property type="entry name" value="T6SS_TssF"/>
</dbReference>
<dbReference type="HOGENOM" id="CLU_028593_2_0_6"/>
<evidence type="ECO:0008006" key="3">
    <source>
        <dbReference type="Google" id="ProtNLM"/>
    </source>
</evidence>
<dbReference type="PIRSF" id="PIRSF028304">
    <property type="entry name" value="UCP028304"/>
    <property type="match status" value="1"/>
</dbReference>
<accession>Q6LUD3</accession>